<dbReference type="Proteomes" id="UP000323454">
    <property type="component" value="Unassembled WGS sequence"/>
</dbReference>
<dbReference type="GO" id="GO:0016020">
    <property type="term" value="C:membrane"/>
    <property type="evidence" value="ECO:0007669"/>
    <property type="project" value="TreeGrafter"/>
</dbReference>
<evidence type="ECO:0000256" key="1">
    <source>
        <dbReference type="SAM" id="Phobius"/>
    </source>
</evidence>
<sequence length="690" mass="72669">MARQGRYRLGFRPDIEGLRAVAVLTVLGFHAAVPFCTGGYVGVDLFFVISGFLISGLLLGSVADRGVIRLKDFYARRARRILPAAGVVLVVTAIGGLLLLPPLRQRDLAYDTIAAALNLGNWRFVANQTDYLAANTDPSPLLHYWSLGVEEQFYLLWAPLLLGLVLLARRLRRSPFPLVVGAVAAITLGSFALSVYWTGESRPLAYLGSPSRAWQFGVGAAVALVAPAAAGRFARPAGLVVRRVLGWAGAAAIAWSTVTFGPGTPFPGTAALLPTLGAAAVILAGTAGDTSPDAAGIGRFLGLAPIRAIGRLSFAWYLWHWPVLILAEARLGPLPWPAKLALVLASALPAWLTMRLVERPLRFSAAVAARPSRGLATGVTAMMLPVAAGLLLGSGAAHSMGTDSPTTVGQALVGAAEGPTLLAGPGGGATGGPVFPGPATAREDFPQLADCQVPPPAISSPKCLFGDTTSAHRIVLLGDSHAAQWFPAVAEVAKRRGWALEVLTKSGCPLPRITVQSPQLGREYRECDTWRDAALDRVAAGPRPELIVMSALNRYTADRAALARGWDYSLGRLGATGAPVVYLRDTPFAAKDIPTCLSGELANWSACAFPRTDGMLADPLAEDVVWGRRPALRMVDVTDVLCPPGDRCPAVLDGVLLYRDDAHLTNTAAALLSQRVARSLEVQGLVPVLP</sequence>
<dbReference type="AlphaFoldDB" id="A0A5B2WZP1"/>
<keyword evidence="4" id="KW-0012">Acyltransferase</keyword>
<feature type="transmembrane region" description="Helical" evidence="1">
    <location>
        <begin position="244"/>
        <end position="263"/>
    </location>
</feature>
<accession>A0A5B2WZP1</accession>
<protein>
    <submittedName>
        <fullName evidence="4">Acyltransferase</fullName>
    </submittedName>
</protein>
<organism evidence="4 5">
    <name type="scientific">Solihabitans fulvus</name>
    <dbReference type="NCBI Taxonomy" id="1892852"/>
    <lineage>
        <taxon>Bacteria</taxon>
        <taxon>Bacillati</taxon>
        <taxon>Actinomycetota</taxon>
        <taxon>Actinomycetes</taxon>
        <taxon>Pseudonocardiales</taxon>
        <taxon>Pseudonocardiaceae</taxon>
        <taxon>Solihabitans</taxon>
    </lineage>
</organism>
<dbReference type="InterPro" id="IPR043968">
    <property type="entry name" value="SGNH"/>
</dbReference>
<feature type="transmembrane region" description="Helical" evidence="1">
    <location>
        <begin position="375"/>
        <end position="397"/>
    </location>
</feature>
<dbReference type="InterPro" id="IPR050879">
    <property type="entry name" value="Acyltransferase_3"/>
</dbReference>
<dbReference type="PANTHER" id="PTHR23028:SF53">
    <property type="entry name" value="ACYL_TRANSF_3 DOMAIN-CONTAINING PROTEIN"/>
    <property type="match status" value="1"/>
</dbReference>
<name>A0A5B2WZP1_9PSEU</name>
<feature type="transmembrane region" description="Helical" evidence="1">
    <location>
        <begin position="152"/>
        <end position="169"/>
    </location>
</feature>
<feature type="transmembrane region" description="Helical" evidence="1">
    <location>
        <begin position="334"/>
        <end position="354"/>
    </location>
</feature>
<keyword evidence="1" id="KW-1133">Transmembrane helix</keyword>
<dbReference type="PANTHER" id="PTHR23028">
    <property type="entry name" value="ACETYLTRANSFERASE"/>
    <property type="match status" value="1"/>
</dbReference>
<evidence type="ECO:0000313" key="5">
    <source>
        <dbReference type="Proteomes" id="UP000323454"/>
    </source>
</evidence>
<dbReference type="GO" id="GO:0016747">
    <property type="term" value="F:acyltransferase activity, transferring groups other than amino-acyl groups"/>
    <property type="evidence" value="ECO:0007669"/>
    <property type="project" value="InterPro"/>
</dbReference>
<reference evidence="4 5" key="2">
    <citation type="submission" date="2019-09" db="EMBL/GenBank/DDBJ databases">
        <authorList>
            <person name="Jin C."/>
        </authorList>
    </citation>
    <scope>NUCLEOTIDE SEQUENCE [LARGE SCALE GENOMIC DNA]</scope>
    <source>
        <strain evidence="4 5">AN110305</strain>
    </source>
</reference>
<feature type="domain" description="Acyltransferase 3" evidence="2">
    <location>
        <begin position="14"/>
        <end position="353"/>
    </location>
</feature>
<feature type="transmembrane region" description="Helical" evidence="1">
    <location>
        <begin position="21"/>
        <end position="41"/>
    </location>
</feature>
<feature type="transmembrane region" description="Helical" evidence="1">
    <location>
        <begin position="47"/>
        <end position="68"/>
    </location>
</feature>
<feature type="transmembrane region" description="Helical" evidence="1">
    <location>
        <begin position="269"/>
        <end position="288"/>
    </location>
</feature>
<comment type="caution">
    <text evidence="4">The sequence shown here is derived from an EMBL/GenBank/DDBJ whole genome shotgun (WGS) entry which is preliminary data.</text>
</comment>
<dbReference type="InterPro" id="IPR002656">
    <property type="entry name" value="Acyl_transf_3_dom"/>
</dbReference>
<feature type="transmembrane region" description="Helical" evidence="1">
    <location>
        <begin position="176"/>
        <end position="197"/>
    </location>
</feature>
<gene>
    <name evidence="4" type="ORF">F0L68_26705</name>
</gene>
<reference evidence="4 5" key="1">
    <citation type="submission" date="2019-09" db="EMBL/GenBank/DDBJ databases">
        <title>Goodfellowia gen. nov., a new genus of the Pseudonocardineae related to Actinoalloteichus, containing Goodfellowia coeruleoviolacea gen. nov., comb. nov. gen. nov., comb. nov.</title>
        <authorList>
            <person name="Labeda D."/>
        </authorList>
    </citation>
    <scope>NUCLEOTIDE SEQUENCE [LARGE SCALE GENOMIC DNA]</scope>
    <source>
        <strain evidence="4 5">AN110305</strain>
    </source>
</reference>
<dbReference type="EMBL" id="VUOB01000052">
    <property type="protein sequence ID" value="KAA2256394.1"/>
    <property type="molecule type" value="Genomic_DNA"/>
</dbReference>
<keyword evidence="1" id="KW-0812">Transmembrane</keyword>
<dbReference type="OrthoDB" id="3404679at2"/>
<feature type="transmembrane region" description="Helical" evidence="1">
    <location>
        <begin position="80"/>
        <end position="100"/>
    </location>
</feature>
<proteinExistence type="predicted"/>
<keyword evidence="5" id="KW-1185">Reference proteome</keyword>
<evidence type="ECO:0000313" key="4">
    <source>
        <dbReference type="EMBL" id="KAA2256394.1"/>
    </source>
</evidence>
<feature type="domain" description="SGNH" evidence="3">
    <location>
        <begin position="451"/>
        <end position="677"/>
    </location>
</feature>
<dbReference type="Pfam" id="PF19040">
    <property type="entry name" value="SGNH"/>
    <property type="match status" value="1"/>
</dbReference>
<feature type="transmembrane region" description="Helical" evidence="1">
    <location>
        <begin position="213"/>
        <end position="232"/>
    </location>
</feature>
<feature type="transmembrane region" description="Helical" evidence="1">
    <location>
        <begin position="300"/>
        <end position="319"/>
    </location>
</feature>
<keyword evidence="4" id="KW-0808">Transferase</keyword>
<dbReference type="Pfam" id="PF01757">
    <property type="entry name" value="Acyl_transf_3"/>
    <property type="match status" value="1"/>
</dbReference>
<evidence type="ECO:0000259" key="3">
    <source>
        <dbReference type="Pfam" id="PF19040"/>
    </source>
</evidence>
<dbReference type="GO" id="GO:0009103">
    <property type="term" value="P:lipopolysaccharide biosynthetic process"/>
    <property type="evidence" value="ECO:0007669"/>
    <property type="project" value="TreeGrafter"/>
</dbReference>
<keyword evidence="1" id="KW-0472">Membrane</keyword>
<evidence type="ECO:0000259" key="2">
    <source>
        <dbReference type="Pfam" id="PF01757"/>
    </source>
</evidence>